<dbReference type="AlphaFoldDB" id="A0A520KUP2"/>
<comment type="caution">
    <text evidence="1">The sequence shown here is derived from an EMBL/GenBank/DDBJ whole genome shotgun (WGS) entry which is preliminary data.</text>
</comment>
<organism evidence="1 2">
    <name type="scientific">Candidatus Methanolliviera hydrocarbonicum</name>
    <dbReference type="NCBI Taxonomy" id="2491085"/>
    <lineage>
        <taxon>Archaea</taxon>
        <taxon>Methanobacteriati</taxon>
        <taxon>Methanobacteriota</taxon>
        <taxon>Candidatus Methanoliparia</taxon>
        <taxon>Candidatus Methanoliparales</taxon>
        <taxon>Candidatus Methanollivieraceae</taxon>
        <taxon>Candidatus Methanolliviera</taxon>
    </lineage>
</organism>
<reference evidence="1 2" key="1">
    <citation type="journal article" date="2019" name="Nat. Microbiol.">
        <title>Wide diversity of methane and short-chain alkane metabolisms in uncultured archaea.</title>
        <authorList>
            <person name="Borrel G."/>
            <person name="Adam P.S."/>
            <person name="McKay L.J."/>
            <person name="Chen L.X."/>
            <person name="Sierra-Garcia I.N."/>
            <person name="Sieber C.M."/>
            <person name="Letourneur Q."/>
            <person name="Ghozlane A."/>
            <person name="Andersen G.L."/>
            <person name="Li W.J."/>
            <person name="Hallam S.J."/>
            <person name="Muyzer G."/>
            <person name="de Oliveira V.M."/>
            <person name="Inskeep W.P."/>
            <person name="Banfield J.F."/>
            <person name="Gribaldo S."/>
        </authorList>
    </citation>
    <scope>NUCLEOTIDE SEQUENCE [LARGE SCALE GENOMIC DNA]</scope>
    <source>
        <strain evidence="1">NM1b</strain>
    </source>
</reference>
<dbReference type="InterPro" id="IPR005368">
    <property type="entry name" value="UPF0175"/>
</dbReference>
<proteinExistence type="predicted"/>
<protein>
    <submittedName>
        <fullName evidence="1">Uncharacterized protein</fullName>
    </submittedName>
</protein>
<evidence type="ECO:0000313" key="2">
    <source>
        <dbReference type="Proteomes" id="UP000320766"/>
    </source>
</evidence>
<dbReference type="EMBL" id="RXIL01000152">
    <property type="protein sequence ID" value="RZN66770.1"/>
    <property type="molecule type" value="Genomic_DNA"/>
</dbReference>
<evidence type="ECO:0000313" key="1">
    <source>
        <dbReference type="EMBL" id="RZN66770.1"/>
    </source>
</evidence>
<name>A0A520KUP2_9EURY</name>
<accession>A0A520KUP2</accession>
<gene>
    <name evidence="1" type="ORF">EF807_08185</name>
</gene>
<dbReference type="Pfam" id="PF03683">
    <property type="entry name" value="UPF0175"/>
    <property type="match status" value="1"/>
</dbReference>
<sequence>MEMLLKIEESEIYPLAEIAKIEKTEITTTITSLLHEWIEKKVIGLYSDGKISLWKAAEILGISSWELIDVLVERGARIQIGRMEH</sequence>
<dbReference type="Proteomes" id="UP000320766">
    <property type="component" value="Unassembled WGS sequence"/>
</dbReference>